<dbReference type="OrthoDB" id="415023at2759"/>
<dbReference type="InterPro" id="IPR038765">
    <property type="entry name" value="Papain-like_cys_pep_sf"/>
</dbReference>
<organism evidence="4 5">
    <name type="scientific">Colocasia esculenta</name>
    <name type="common">Wild taro</name>
    <name type="synonym">Arum esculentum</name>
    <dbReference type="NCBI Taxonomy" id="4460"/>
    <lineage>
        <taxon>Eukaryota</taxon>
        <taxon>Viridiplantae</taxon>
        <taxon>Streptophyta</taxon>
        <taxon>Embryophyta</taxon>
        <taxon>Tracheophyta</taxon>
        <taxon>Spermatophyta</taxon>
        <taxon>Magnoliopsida</taxon>
        <taxon>Liliopsida</taxon>
        <taxon>Araceae</taxon>
        <taxon>Aroideae</taxon>
        <taxon>Colocasieae</taxon>
        <taxon>Colocasia</taxon>
    </lineage>
</organism>
<dbReference type="PROSITE" id="PS50802">
    <property type="entry name" value="OTU"/>
    <property type="match status" value="1"/>
</dbReference>
<dbReference type="GO" id="GO:0004843">
    <property type="term" value="F:cysteine-type deubiquitinase activity"/>
    <property type="evidence" value="ECO:0007669"/>
    <property type="project" value="TreeGrafter"/>
</dbReference>
<dbReference type="GO" id="GO:0016579">
    <property type="term" value="P:protein deubiquitination"/>
    <property type="evidence" value="ECO:0007669"/>
    <property type="project" value="TreeGrafter"/>
</dbReference>
<sequence length="157" mass="18042">MNSSNLDRHPSKYTRMDVEFTGPIYMQDINRLGSSCVERRRKALSKESGKDWNSALFSGAAASMVQAKHKKSKPPRKQQTALKKHGKQADISQFRSQLDGLGLKIVQVTPDGNCFFRALADQLEGDEEKHKKYRDMVVQYIQSPVTKEWNRREEKKI</sequence>
<dbReference type="InterPro" id="IPR003323">
    <property type="entry name" value="OTU_dom"/>
</dbReference>
<name>A0A843UK96_COLES</name>
<proteinExistence type="inferred from homology"/>
<accession>A0A843UK96</accession>
<keyword evidence="5" id="KW-1185">Reference proteome</keyword>
<evidence type="ECO:0000256" key="2">
    <source>
        <dbReference type="SAM" id="MobiDB-lite"/>
    </source>
</evidence>
<feature type="compositionally biased region" description="Basic residues" evidence="2">
    <location>
        <begin position="67"/>
        <end position="86"/>
    </location>
</feature>
<evidence type="ECO:0000256" key="1">
    <source>
        <dbReference type="ARBA" id="ARBA00010407"/>
    </source>
</evidence>
<dbReference type="AlphaFoldDB" id="A0A843UK96"/>
<dbReference type="Gene3D" id="3.90.70.80">
    <property type="match status" value="1"/>
</dbReference>
<evidence type="ECO:0000313" key="4">
    <source>
        <dbReference type="EMBL" id="MQL83915.1"/>
    </source>
</evidence>
<protein>
    <recommendedName>
        <fullName evidence="3">OTU domain-containing protein</fullName>
    </recommendedName>
</protein>
<comment type="caution">
    <text evidence="4">The sequence shown here is derived from an EMBL/GenBank/DDBJ whole genome shotgun (WGS) entry which is preliminary data.</text>
</comment>
<gene>
    <name evidence="4" type="ORF">Taro_016413</name>
</gene>
<dbReference type="InterPro" id="IPR050704">
    <property type="entry name" value="Peptidase_C85-like"/>
</dbReference>
<dbReference type="PANTHER" id="PTHR12419:SF7">
    <property type="entry name" value="OTU DOMAIN-CONTAINING PROTEIN 3"/>
    <property type="match status" value="1"/>
</dbReference>
<dbReference type="PANTHER" id="PTHR12419">
    <property type="entry name" value="OTU DOMAIN CONTAINING PROTEIN"/>
    <property type="match status" value="1"/>
</dbReference>
<feature type="domain" description="OTU" evidence="3">
    <location>
        <begin position="103"/>
        <end position="157"/>
    </location>
</feature>
<evidence type="ECO:0000259" key="3">
    <source>
        <dbReference type="PROSITE" id="PS50802"/>
    </source>
</evidence>
<comment type="similarity">
    <text evidence="1">Belongs to the peptidase C85 family.</text>
</comment>
<reference evidence="4" key="1">
    <citation type="submission" date="2017-07" db="EMBL/GenBank/DDBJ databases">
        <title>Taro Niue Genome Assembly and Annotation.</title>
        <authorList>
            <person name="Atibalentja N."/>
            <person name="Keating K."/>
            <person name="Fields C.J."/>
        </authorList>
    </citation>
    <scope>NUCLEOTIDE SEQUENCE</scope>
    <source>
        <strain evidence="4">Niue_2</strain>
        <tissue evidence="4">Leaf</tissue>
    </source>
</reference>
<feature type="region of interest" description="Disordered" evidence="2">
    <location>
        <begin position="63"/>
        <end position="90"/>
    </location>
</feature>
<dbReference type="SUPFAM" id="SSF54001">
    <property type="entry name" value="Cysteine proteinases"/>
    <property type="match status" value="1"/>
</dbReference>
<dbReference type="EMBL" id="NMUH01000726">
    <property type="protein sequence ID" value="MQL83915.1"/>
    <property type="molecule type" value="Genomic_DNA"/>
</dbReference>
<dbReference type="Proteomes" id="UP000652761">
    <property type="component" value="Unassembled WGS sequence"/>
</dbReference>
<evidence type="ECO:0000313" key="5">
    <source>
        <dbReference type="Proteomes" id="UP000652761"/>
    </source>
</evidence>